<dbReference type="InterPro" id="IPR011006">
    <property type="entry name" value="CheY-like_superfamily"/>
</dbReference>
<dbReference type="CDD" id="cd00383">
    <property type="entry name" value="trans_reg_C"/>
    <property type="match status" value="1"/>
</dbReference>
<evidence type="ECO:0000256" key="3">
    <source>
        <dbReference type="ARBA" id="ARBA00023012"/>
    </source>
</evidence>
<organism evidence="12 13">
    <name type="scientific">Agathobacter rectalis</name>
    <dbReference type="NCBI Taxonomy" id="39491"/>
    <lineage>
        <taxon>Bacteria</taxon>
        <taxon>Bacillati</taxon>
        <taxon>Bacillota</taxon>
        <taxon>Clostridia</taxon>
        <taxon>Lachnospirales</taxon>
        <taxon>Lachnospiraceae</taxon>
        <taxon>Agathobacter</taxon>
    </lineage>
</organism>
<dbReference type="PROSITE" id="PS50110">
    <property type="entry name" value="RESPONSE_REGULATORY"/>
    <property type="match status" value="1"/>
</dbReference>
<evidence type="ECO:0000256" key="8">
    <source>
        <dbReference type="PROSITE-ProRule" id="PRU00169"/>
    </source>
</evidence>
<keyword evidence="2 8" id="KW-0597">Phosphoprotein</keyword>
<evidence type="ECO:0000259" key="10">
    <source>
        <dbReference type="PROSITE" id="PS50110"/>
    </source>
</evidence>
<keyword evidence="5 9" id="KW-0238">DNA-binding</keyword>
<dbReference type="Pfam" id="PF00072">
    <property type="entry name" value="Response_reg"/>
    <property type="match status" value="1"/>
</dbReference>
<dbReference type="Pfam" id="PF00486">
    <property type="entry name" value="Trans_reg_C"/>
    <property type="match status" value="1"/>
</dbReference>
<proteinExistence type="predicted"/>
<dbReference type="GO" id="GO:0032993">
    <property type="term" value="C:protein-DNA complex"/>
    <property type="evidence" value="ECO:0007669"/>
    <property type="project" value="TreeGrafter"/>
</dbReference>
<dbReference type="GO" id="GO:0005829">
    <property type="term" value="C:cytosol"/>
    <property type="evidence" value="ECO:0007669"/>
    <property type="project" value="TreeGrafter"/>
</dbReference>
<sequence length="227" mass="25710">MRILVVEDDRLLNNTLCYNLNTAGYTVDSALTKSVASSFLTKQDYDLIVLDVNLPDGNGFDFCREIKERRPDTVIIFLTANDMESDMLKGYELGAEDYVTKPFPMSVFQKKLAVVLGRLTKQYGGDTYEDGTLTINFSEMSATLSGKSLTFTPLEYRLLKILMKNPQIVLTRQVLLEKLWDADGNFVDEHALTAAISRVRNKIETPDRQYIKTVYGMGYMWIGGVLK</sequence>
<feature type="DNA-binding region" description="OmpR/PhoB-type" evidence="9">
    <location>
        <begin position="125"/>
        <end position="223"/>
    </location>
</feature>
<protein>
    <recommendedName>
        <fullName evidence="1">Stage 0 sporulation protein A homolog</fullName>
    </recommendedName>
</protein>
<comment type="caution">
    <text evidence="12">The sequence shown here is derived from an EMBL/GenBank/DDBJ whole genome shotgun (WGS) entry which is preliminary data.</text>
</comment>
<dbReference type="InterPro" id="IPR001789">
    <property type="entry name" value="Sig_transdc_resp-reg_receiver"/>
</dbReference>
<dbReference type="AlphaFoldDB" id="A0A3E4WY88"/>
<comment type="function">
    <text evidence="7">May play the central regulatory role in sporulation. It may be an element of the effector pathway responsible for the activation of sporulation genes in response to nutritional stress. Spo0A may act in concert with spo0H (a sigma factor) to control the expression of some genes that are critical to the sporulation process.</text>
</comment>
<evidence type="ECO:0000256" key="9">
    <source>
        <dbReference type="PROSITE-ProRule" id="PRU01091"/>
    </source>
</evidence>
<keyword evidence="6" id="KW-0804">Transcription</keyword>
<evidence type="ECO:0000256" key="6">
    <source>
        <dbReference type="ARBA" id="ARBA00023163"/>
    </source>
</evidence>
<dbReference type="GO" id="GO:0000976">
    <property type="term" value="F:transcription cis-regulatory region binding"/>
    <property type="evidence" value="ECO:0007669"/>
    <property type="project" value="TreeGrafter"/>
</dbReference>
<keyword evidence="4" id="KW-0805">Transcription regulation</keyword>
<dbReference type="GO" id="GO:0006355">
    <property type="term" value="P:regulation of DNA-templated transcription"/>
    <property type="evidence" value="ECO:0007669"/>
    <property type="project" value="InterPro"/>
</dbReference>
<dbReference type="InterPro" id="IPR001867">
    <property type="entry name" value="OmpR/PhoB-type_DNA-bd"/>
</dbReference>
<evidence type="ECO:0000313" key="12">
    <source>
        <dbReference type="EMBL" id="RGM47225.1"/>
    </source>
</evidence>
<dbReference type="PANTHER" id="PTHR48111:SF40">
    <property type="entry name" value="PHOSPHATE REGULON TRANSCRIPTIONAL REGULATORY PROTEIN PHOB"/>
    <property type="match status" value="1"/>
</dbReference>
<dbReference type="Gene3D" id="1.10.10.10">
    <property type="entry name" value="Winged helix-like DNA-binding domain superfamily/Winged helix DNA-binding domain"/>
    <property type="match status" value="1"/>
</dbReference>
<dbReference type="RefSeq" id="WP_117715286.1">
    <property type="nucleotide sequence ID" value="NZ_QSTI01000018.1"/>
</dbReference>
<name>A0A3E4WY88_9FIRM</name>
<dbReference type="GO" id="GO:0000156">
    <property type="term" value="F:phosphorelay response regulator activity"/>
    <property type="evidence" value="ECO:0007669"/>
    <property type="project" value="TreeGrafter"/>
</dbReference>
<dbReference type="EMBL" id="QSTI01000018">
    <property type="protein sequence ID" value="RGM47225.1"/>
    <property type="molecule type" value="Genomic_DNA"/>
</dbReference>
<keyword evidence="3" id="KW-0902">Two-component regulatory system</keyword>
<accession>A0A3E4WY88</accession>
<gene>
    <name evidence="12" type="ORF">DXC13_11125</name>
</gene>
<feature type="domain" description="Response regulatory" evidence="10">
    <location>
        <begin position="2"/>
        <end position="116"/>
    </location>
</feature>
<feature type="domain" description="OmpR/PhoB-type" evidence="11">
    <location>
        <begin position="125"/>
        <end position="223"/>
    </location>
</feature>
<dbReference type="SMART" id="SM00448">
    <property type="entry name" value="REC"/>
    <property type="match status" value="1"/>
</dbReference>
<dbReference type="PROSITE" id="PS51755">
    <property type="entry name" value="OMPR_PHOB"/>
    <property type="match status" value="1"/>
</dbReference>
<dbReference type="SMART" id="SM00862">
    <property type="entry name" value="Trans_reg_C"/>
    <property type="match status" value="1"/>
</dbReference>
<evidence type="ECO:0000313" key="13">
    <source>
        <dbReference type="Proteomes" id="UP000260717"/>
    </source>
</evidence>
<dbReference type="CDD" id="cd17574">
    <property type="entry name" value="REC_OmpR"/>
    <property type="match status" value="1"/>
</dbReference>
<dbReference type="Gene3D" id="3.40.50.2300">
    <property type="match status" value="1"/>
</dbReference>
<dbReference type="PANTHER" id="PTHR48111">
    <property type="entry name" value="REGULATOR OF RPOS"/>
    <property type="match status" value="1"/>
</dbReference>
<dbReference type="InterPro" id="IPR039420">
    <property type="entry name" value="WalR-like"/>
</dbReference>
<dbReference type="InterPro" id="IPR036388">
    <property type="entry name" value="WH-like_DNA-bd_sf"/>
</dbReference>
<reference evidence="12 13" key="1">
    <citation type="submission" date="2018-08" db="EMBL/GenBank/DDBJ databases">
        <title>A genome reference for cultivated species of the human gut microbiota.</title>
        <authorList>
            <person name="Zou Y."/>
            <person name="Xue W."/>
            <person name="Luo G."/>
        </authorList>
    </citation>
    <scope>NUCLEOTIDE SEQUENCE [LARGE SCALE GENOMIC DNA]</scope>
    <source>
        <strain evidence="12 13">OM08-12AT</strain>
    </source>
</reference>
<evidence type="ECO:0000259" key="11">
    <source>
        <dbReference type="PROSITE" id="PS51755"/>
    </source>
</evidence>
<evidence type="ECO:0000256" key="2">
    <source>
        <dbReference type="ARBA" id="ARBA00022553"/>
    </source>
</evidence>
<evidence type="ECO:0000256" key="7">
    <source>
        <dbReference type="ARBA" id="ARBA00024867"/>
    </source>
</evidence>
<feature type="modified residue" description="4-aspartylphosphate" evidence="8">
    <location>
        <position position="51"/>
    </location>
</feature>
<evidence type="ECO:0000256" key="4">
    <source>
        <dbReference type="ARBA" id="ARBA00023015"/>
    </source>
</evidence>
<dbReference type="SUPFAM" id="SSF52172">
    <property type="entry name" value="CheY-like"/>
    <property type="match status" value="1"/>
</dbReference>
<evidence type="ECO:0000256" key="1">
    <source>
        <dbReference type="ARBA" id="ARBA00018672"/>
    </source>
</evidence>
<dbReference type="Proteomes" id="UP000260717">
    <property type="component" value="Unassembled WGS sequence"/>
</dbReference>
<evidence type="ECO:0000256" key="5">
    <source>
        <dbReference type="ARBA" id="ARBA00023125"/>
    </source>
</evidence>